<keyword evidence="2" id="KW-1185">Reference proteome</keyword>
<dbReference type="AlphaFoldDB" id="A0A9N9GT26"/>
<proteinExistence type="predicted"/>
<evidence type="ECO:0000313" key="1">
    <source>
        <dbReference type="EMBL" id="CAG8631900.1"/>
    </source>
</evidence>
<comment type="caution">
    <text evidence="1">The sequence shown here is derived from an EMBL/GenBank/DDBJ whole genome shotgun (WGS) entry which is preliminary data.</text>
</comment>
<dbReference type="Proteomes" id="UP000789375">
    <property type="component" value="Unassembled WGS sequence"/>
</dbReference>
<evidence type="ECO:0000313" key="2">
    <source>
        <dbReference type="Proteomes" id="UP000789375"/>
    </source>
</evidence>
<sequence>TLLYRFDTPTYGFPTSSKKYFAELLQYSEKLIIHDARKRLKQKKCFAVLSYIRKSDNSVIFEIR</sequence>
<name>A0A9N9GT26_FUNMO</name>
<gene>
    <name evidence="1" type="ORF">FMOSSE_LOCUS10530</name>
</gene>
<accession>A0A9N9GT26</accession>
<dbReference type="EMBL" id="CAJVPP010003536">
    <property type="protein sequence ID" value="CAG8631900.1"/>
    <property type="molecule type" value="Genomic_DNA"/>
</dbReference>
<feature type="non-terminal residue" evidence="1">
    <location>
        <position position="1"/>
    </location>
</feature>
<organism evidence="1 2">
    <name type="scientific">Funneliformis mosseae</name>
    <name type="common">Endomycorrhizal fungus</name>
    <name type="synonym">Glomus mosseae</name>
    <dbReference type="NCBI Taxonomy" id="27381"/>
    <lineage>
        <taxon>Eukaryota</taxon>
        <taxon>Fungi</taxon>
        <taxon>Fungi incertae sedis</taxon>
        <taxon>Mucoromycota</taxon>
        <taxon>Glomeromycotina</taxon>
        <taxon>Glomeromycetes</taxon>
        <taxon>Glomerales</taxon>
        <taxon>Glomeraceae</taxon>
        <taxon>Funneliformis</taxon>
    </lineage>
</organism>
<protein>
    <submittedName>
        <fullName evidence="1">4789_t:CDS:1</fullName>
    </submittedName>
</protein>
<reference evidence="1" key="1">
    <citation type="submission" date="2021-06" db="EMBL/GenBank/DDBJ databases">
        <authorList>
            <person name="Kallberg Y."/>
            <person name="Tangrot J."/>
            <person name="Rosling A."/>
        </authorList>
    </citation>
    <scope>NUCLEOTIDE SEQUENCE</scope>
    <source>
        <strain evidence="1">87-6 pot B 2015</strain>
    </source>
</reference>